<accession>A0A6N2C903</accession>
<dbReference type="InterPro" id="IPR012337">
    <property type="entry name" value="RNaseH-like_sf"/>
</dbReference>
<dbReference type="SUPFAM" id="SSF53098">
    <property type="entry name" value="Ribonuclease H-like"/>
    <property type="match status" value="1"/>
</dbReference>
<sequence length="280" mass="32418">MRPNSSRMSIGSTTHVEDEKKELLKDIHKLPTLGLKYSVFVKINESFDMRDDDILTYQDRLGVPDLDDLWTRIIVENHGSTYSIYPGCTNMYHDLKQIYWWDGMKKDNVDYATKSSNCQKKSIGTQVKPSTTFHPQIDGLAERTIHTLEDMLRACVIDIKGGLGLQLGGLRLANHSFWVQRSFMRPYRMSWKGKLSLRYVGPYEILQRVGKVAYEMAFLEELPFVYPVFHISMLKKFLCNPALFLDFEGLGFDENMSYEEGSRWEADADISSRYTYLISS</sequence>
<dbReference type="Pfam" id="PF17921">
    <property type="entry name" value="Integrase_H2C2"/>
    <property type="match status" value="1"/>
</dbReference>
<dbReference type="EMBL" id="RXGB01000726">
    <property type="protein sequence ID" value="TMX02051.1"/>
    <property type="molecule type" value="Genomic_DNA"/>
</dbReference>
<dbReference type="PANTHER" id="PTHR46148:SF52">
    <property type="entry name" value="OS04G0603800 PROTEIN"/>
    <property type="match status" value="1"/>
</dbReference>
<feature type="domain" description="Integrase zinc-binding" evidence="1">
    <location>
        <begin position="68"/>
        <end position="121"/>
    </location>
</feature>
<dbReference type="AlphaFoldDB" id="A0A6N2C903"/>
<protein>
    <submittedName>
        <fullName evidence="3">Uncharacterized protein</fullName>
    </submittedName>
</protein>
<proteinExistence type="predicted"/>
<evidence type="ECO:0000313" key="3">
    <source>
        <dbReference type="EMBL" id="TMX02051.1"/>
    </source>
</evidence>
<comment type="caution">
    <text evidence="3">The sequence shown here is derived from an EMBL/GenBank/DDBJ whole genome shotgun (WGS) entry which is preliminary data.</text>
</comment>
<evidence type="ECO:0000259" key="1">
    <source>
        <dbReference type="Pfam" id="PF17921"/>
    </source>
</evidence>
<dbReference type="Gene3D" id="1.10.340.70">
    <property type="match status" value="1"/>
</dbReference>
<reference evidence="3" key="1">
    <citation type="submission" date="2019-05" db="EMBL/GenBank/DDBJ databases">
        <title>The de novo reference genome and transcriptome assemblies of the wild tomato species Solanum chilense.</title>
        <authorList>
            <person name="Stam R."/>
            <person name="Nosenko T."/>
            <person name="Hoerger A.C."/>
            <person name="Stephan W."/>
            <person name="Seidel M.A."/>
            <person name="Kuhn J.M.M."/>
            <person name="Haberer G."/>
            <person name="Tellier A."/>
        </authorList>
    </citation>
    <scope>NUCLEOTIDE SEQUENCE</scope>
    <source>
        <tissue evidence="3">Mature leaves</tissue>
    </source>
</reference>
<dbReference type="Pfam" id="PF24626">
    <property type="entry name" value="SH3_Tf2-1"/>
    <property type="match status" value="1"/>
</dbReference>
<gene>
    <name evidence="3" type="ORF">EJD97_022786</name>
</gene>
<name>A0A6N2C903_SOLCI</name>
<evidence type="ECO:0000259" key="2">
    <source>
        <dbReference type="Pfam" id="PF24626"/>
    </source>
</evidence>
<dbReference type="InterPro" id="IPR041588">
    <property type="entry name" value="Integrase_H2C2"/>
</dbReference>
<dbReference type="InterPro" id="IPR056924">
    <property type="entry name" value="SH3_Tf2-1"/>
</dbReference>
<dbReference type="PANTHER" id="PTHR46148">
    <property type="entry name" value="CHROMO DOMAIN-CONTAINING PROTEIN"/>
    <property type="match status" value="1"/>
</dbReference>
<feature type="domain" description="Tf2-1-like SH3-like" evidence="2">
    <location>
        <begin position="188"/>
        <end position="237"/>
    </location>
</feature>
<organism evidence="3">
    <name type="scientific">Solanum chilense</name>
    <name type="common">Tomato</name>
    <name type="synonym">Lycopersicon chilense</name>
    <dbReference type="NCBI Taxonomy" id="4083"/>
    <lineage>
        <taxon>Eukaryota</taxon>
        <taxon>Viridiplantae</taxon>
        <taxon>Streptophyta</taxon>
        <taxon>Embryophyta</taxon>
        <taxon>Tracheophyta</taxon>
        <taxon>Spermatophyta</taxon>
        <taxon>Magnoliopsida</taxon>
        <taxon>eudicotyledons</taxon>
        <taxon>Gunneridae</taxon>
        <taxon>Pentapetalae</taxon>
        <taxon>asterids</taxon>
        <taxon>lamiids</taxon>
        <taxon>Solanales</taxon>
        <taxon>Solanaceae</taxon>
        <taxon>Solanoideae</taxon>
        <taxon>Solaneae</taxon>
        <taxon>Solanum</taxon>
        <taxon>Solanum subgen. Lycopersicon</taxon>
    </lineage>
</organism>